<evidence type="ECO:0000313" key="2">
    <source>
        <dbReference type="EMBL" id="KAF7340121.1"/>
    </source>
</evidence>
<feature type="region of interest" description="Disordered" evidence="1">
    <location>
        <begin position="1"/>
        <end position="29"/>
    </location>
</feature>
<organism evidence="2 3">
    <name type="scientific">Mycena venus</name>
    <dbReference type="NCBI Taxonomy" id="2733690"/>
    <lineage>
        <taxon>Eukaryota</taxon>
        <taxon>Fungi</taxon>
        <taxon>Dikarya</taxon>
        <taxon>Basidiomycota</taxon>
        <taxon>Agaricomycotina</taxon>
        <taxon>Agaricomycetes</taxon>
        <taxon>Agaricomycetidae</taxon>
        <taxon>Agaricales</taxon>
        <taxon>Marasmiineae</taxon>
        <taxon>Mycenaceae</taxon>
        <taxon>Mycena</taxon>
    </lineage>
</organism>
<keyword evidence="3" id="KW-1185">Reference proteome</keyword>
<reference evidence="2" key="1">
    <citation type="submission" date="2020-05" db="EMBL/GenBank/DDBJ databases">
        <title>Mycena genomes resolve the evolution of fungal bioluminescence.</title>
        <authorList>
            <person name="Tsai I.J."/>
        </authorList>
    </citation>
    <scope>NUCLEOTIDE SEQUENCE</scope>
    <source>
        <strain evidence="2">CCC161011</strain>
    </source>
</reference>
<accession>A0A8H7CL42</accession>
<dbReference type="Proteomes" id="UP000620124">
    <property type="component" value="Unassembled WGS sequence"/>
</dbReference>
<evidence type="ECO:0000313" key="3">
    <source>
        <dbReference type="Proteomes" id="UP000620124"/>
    </source>
</evidence>
<evidence type="ECO:0000256" key="1">
    <source>
        <dbReference type="SAM" id="MobiDB-lite"/>
    </source>
</evidence>
<feature type="compositionally biased region" description="Pro residues" evidence="1">
    <location>
        <begin position="1"/>
        <end position="10"/>
    </location>
</feature>
<name>A0A8H7CL42_9AGAR</name>
<dbReference type="EMBL" id="JACAZI010000019">
    <property type="protein sequence ID" value="KAF7340121.1"/>
    <property type="molecule type" value="Genomic_DNA"/>
</dbReference>
<sequence length="151" mass="17004">MARLSPPPPISSSTFPNLRRLRLAPPPTSRHKGAVLLSTVVAAAPRLSHLCISHTACARKELERALENTNLRNLTRLVVEMGATRRSPSPPSTTAAGLEHAKLVRFAQDDGRVRLVREKRWWVDVQAALVEWEEADELRWDEREELEMNGD</sequence>
<comment type="caution">
    <text evidence="2">The sequence shown here is derived from an EMBL/GenBank/DDBJ whole genome shotgun (WGS) entry which is preliminary data.</text>
</comment>
<gene>
    <name evidence="2" type="ORF">MVEN_01930500</name>
</gene>
<dbReference type="AlphaFoldDB" id="A0A8H7CL42"/>
<protein>
    <submittedName>
        <fullName evidence="2">Uncharacterized protein</fullName>
    </submittedName>
</protein>
<proteinExistence type="predicted"/>